<accession>A0A9P6JNG7</accession>
<feature type="transmembrane region" description="Helical" evidence="2">
    <location>
        <begin position="519"/>
        <end position="542"/>
    </location>
</feature>
<keyword evidence="2" id="KW-0812">Transmembrane</keyword>
<organism evidence="3 4">
    <name type="scientific">Crepidotus variabilis</name>
    <dbReference type="NCBI Taxonomy" id="179855"/>
    <lineage>
        <taxon>Eukaryota</taxon>
        <taxon>Fungi</taxon>
        <taxon>Dikarya</taxon>
        <taxon>Basidiomycota</taxon>
        <taxon>Agaricomycotina</taxon>
        <taxon>Agaricomycetes</taxon>
        <taxon>Agaricomycetidae</taxon>
        <taxon>Agaricales</taxon>
        <taxon>Agaricineae</taxon>
        <taxon>Crepidotaceae</taxon>
        <taxon>Crepidotus</taxon>
    </lineage>
</organism>
<keyword evidence="2" id="KW-1133">Transmembrane helix</keyword>
<name>A0A9P6JNG7_9AGAR</name>
<sequence length="637" mass="68024">MPSQRYLFAQIIVLWLAVIVLAALTGLISGSSSKPVTFCGSSPFDNATSTTNSSASATSTSSTNSTISINCDFKNHVASIVYQRSSYFQAFHIIVIQAIAACCLASFKPVLLAMEWRRLASRTTIAALQSGMELTQSPGLSSALVHIMTSRSLHVRTFFVVVVAGLSIISPAAVSPIYRSHRGPYPASERIVIGGGVGPDTAPSFDTTGYVPVGVIVGRALLNSGTSAGSRVPWVSFNVSAAPFLQRDTVQDIWSASVTTVVAYNTLDCGPTAPARILPSGGDIVSFNTSEYFSNDIKTITPSIAGKTYGSMGNDPQVTTIYLNSSVTAKPGVVSATTSVVFLAANGTLEGAHQTIASPTTNTRITGMDVLVCTSKTKLVISKCTIAQGNVTKCTAVSDSKLPSGDAATGFVENYIHNPFSVAILLAASPVTAYYSSYQRLPTYDKISQDFIDSDIPPLSYLTFNTTSDPYNLPLIYVQNTLFGQTSQSLVQGLLTKWTAKKTIKFNLWATFGISNVSLLYVILGVAAICAIAATLWSTLLASSRHATTIDAARLVAISRNPNLDATFARYADRKIDIENGVLDSEVSYVWDERLGRHTLVLGNEPDNDSDTEEKRMTPDEPNAGMKGKDLEPLVWQ</sequence>
<dbReference type="Proteomes" id="UP000807306">
    <property type="component" value="Unassembled WGS sequence"/>
</dbReference>
<evidence type="ECO:0000313" key="3">
    <source>
        <dbReference type="EMBL" id="KAF9527131.1"/>
    </source>
</evidence>
<gene>
    <name evidence="3" type="ORF">CPB83DRAFT_856795</name>
</gene>
<feature type="compositionally biased region" description="Basic and acidic residues" evidence="1">
    <location>
        <begin position="627"/>
        <end position="637"/>
    </location>
</feature>
<keyword evidence="2" id="KW-0472">Membrane</keyword>
<protein>
    <submittedName>
        <fullName evidence="3">Uncharacterized protein</fullName>
    </submittedName>
</protein>
<dbReference type="EMBL" id="MU157864">
    <property type="protein sequence ID" value="KAF9527131.1"/>
    <property type="molecule type" value="Genomic_DNA"/>
</dbReference>
<dbReference type="AlphaFoldDB" id="A0A9P6JNG7"/>
<feature type="region of interest" description="Disordered" evidence="1">
    <location>
        <begin position="602"/>
        <end position="637"/>
    </location>
</feature>
<evidence type="ECO:0000256" key="2">
    <source>
        <dbReference type="SAM" id="Phobius"/>
    </source>
</evidence>
<feature type="transmembrane region" description="Helical" evidence="2">
    <location>
        <begin position="158"/>
        <end position="178"/>
    </location>
</feature>
<reference evidence="3" key="1">
    <citation type="submission" date="2020-11" db="EMBL/GenBank/DDBJ databases">
        <authorList>
            <consortium name="DOE Joint Genome Institute"/>
            <person name="Ahrendt S."/>
            <person name="Riley R."/>
            <person name="Andreopoulos W."/>
            <person name="Labutti K."/>
            <person name="Pangilinan J."/>
            <person name="Ruiz-Duenas F.J."/>
            <person name="Barrasa J.M."/>
            <person name="Sanchez-Garcia M."/>
            <person name="Camarero S."/>
            <person name="Miyauchi S."/>
            <person name="Serrano A."/>
            <person name="Linde D."/>
            <person name="Babiker R."/>
            <person name="Drula E."/>
            <person name="Ayuso-Fernandez I."/>
            <person name="Pacheco R."/>
            <person name="Padilla G."/>
            <person name="Ferreira P."/>
            <person name="Barriuso J."/>
            <person name="Kellner H."/>
            <person name="Castanera R."/>
            <person name="Alfaro M."/>
            <person name="Ramirez L."/>
            <person name="Pisabarro A.G."/>
            <person name="Kuo A."/>
            <person name="Tritt A."/>
            <person name="Lipzen A."/>
            <person name="He G."/>
            <person name="Yan M."/>
            <person name="Ng V."/>
            <person name="Cullen D."/>
            <person name="Martin F."/>
            <person name="Rosso M.-N."/>
            <person name="Henrissat B."/>
            <person name="Hibbett D."/>
            <person name="Martinez A.T."/>
            <person name="Grigoriev I.V."/>
        </authorList>
    </citation>
    <scope>NUCLEOTIDE SEQUENCE</scope>
    <source>
        <strain evidence="3">CBS 506.95</strain>
    </source>
</reference>
<comment type="caution">
    <text evidence="3">The sequence shown here is derived from an EMBL/GenBank/DDBJ whole genome shotgun (WGS) entry which is preliminary data.</text>
</comment>
<proteinExistence type="predicted"/>
<evidence type="ECO:0000313" key="4">
    <source>
        <dbReference type="Proteomes" id="UP000807306"/>
    </source>
</evidence>
<keyword evidence="4" id="KW-1185">Reference proteome</keyword>
<dbReference type="OrthoDB" id="3261276at2759"/>
<evidence type="ECO:0000256" key="1">
    <source>
        <dbReference type="SAM" id="MobiDB-lite"/>
    </source>
</evidence>
<feature type="transmembrane region" description="Helical" evidence="2">
    <location>
        <begin position="7"/>
        <end position="28"/>
    </location>
</feature>
<feature type="transmembrane region" description="Helical" evidence="2">
    <location>
        <begin position="90"/>
        <end position="112"/>
    </location>
</feature>